<sequence length="277" mass="31815">MESRKRKMLWIEAVRTLSADLEDPFELEFVWRNLHELDKLSWLNLMREKITDQELKLLTEVSERLHQNEPPQYIVGWAEFRDLKLKVDKRVLIPRPETEELVEMILAENENDSLKILDIGTGSGAIAISLAQARENWTVKASDISKEALTLAAENAEINQANLEFVQSDVLDKITDSFDIIVSNPPYIAFDETYEMDNSVIKYEPDLALFAENQGLAIYQKIADQAVNHLTDNGKIYLEIGYKQGQAVQAIFQEKFTDKLVSIHQDIFGKDRMISVK</sequence>
<dbReference type="InterPro" id="IPR007848">
    <property type="entry name" value="Small_mtfrase_dom"/>
</dbReference>
<gene>
    <name evidence="5" type="primary">prmC</name>
    <name evidence="8" type="ORF">JCM5805K_0698</name>
</gene>
<dbReference type="NCBIfam" id="TIGR03534">
    <property type="entry name" value="RF_mod_PrmC"/>
    <property type="match status" value="1"/>
</dbReference>
<evidence type="ECO:0000256" key="3">
    <source>
        <dbReference type="ARBA" id="ARBA00022691"/>
    </source>
</evidence>
<dbReference type="Pfam" id="PF17827">
    <property type="entry name" value="PrmC_N"/>
    <property type="match status" value="1"/>
</dbReference>
<dbReference type="InterPro" id="IPR004556">
    <property type="entry name" value="HemK-like"/>
</dbReference>
<keyword evidence="1 5" id="KW-0489">Methyltransferase</keyword>
<proteinExistence type="inferred from homology"/>
<dbReference type="Proteomes" id="UP000031847">
    <property type="component" value="Unassembled WGS sequence"/>
</dbReference>
<dbReference type="GO" id="GO:0102559">
    <property type="term" value="F:peptide chain release factor N(5)-glutamine methyltransferase activity"/>
    <property type="evidence" value="ECO:0007669"/>
    <property type="project" value="UniProtKB-EC"/>
</dbReference>
<evidence type="ECO:0000256" key="4">
    <source>
        <dbReference type="ARBA" id="ARBA00048391"/>
    </source>
</evidence>
<evidence type="ECO:0000256" key="5">
    <source>
        <dbReference type="HAMAP-Rule" id="MF_02126"/>
    </source>
</evidence>
<dbReference type="GO" id="GO:0003676">
    <property type="term" value="F:nucleic acid binding"/>
    <property type="evidence" value="ECO:0007669"/>
    <property type="project" value="InterPro"/>
</dbReference>
<feature type="domain" description="Methyltransferase small" evidence="6">
    <location>
        <begin position="109"/>
        <end position="191"/>
    </location>
</feature>
<name>A0A0B8QIL5_LACLL</name>
<reference evidence="8 9" key="1">
    <citation type="submission" date="2015-01" db="EMBL/GenBank/DDBJ databases">
        <title>Lactococcus lactis subsp.lactis JCM 5805 whole genome shotgun sequence.</title>
        <authorList>
            <person name="Fujii T."/>
            <person name="Tomita Y."/>
            <person name="Ikushima S."/>
            <person name="Fujiwara D."/>
        </authorList>
    </citation>
    <scope>NUCLEOTIDE SEQUENCE [LARGE SCALE GENOMIC DNA]</scope>
    <source>
        <strain evidence="8 9">JCM 5805</strain>
    </source>
</reference>
<dbReference type="EMBL" id="BBSI01000017">
    <property type="protein sequence ID" value="GAM79590.1"/>
    <property type="molecule type" value="Genomic_DNA"/>
</dbReference>
<protein>
    <recommendedName>
        <fullName evidence="5">Release factor glutamine methyltransferase</fullName>
        <shortName evidence="5">RF MTase</shortName>
        <ecNumber evidence="5">2.1.1.297</ecNumber>
    </recommendedName>
    <alternativeName>
        <fullName evidence="5">N5-glutamine methyltransferase PrmC</fullName>
    </alternativeName>
    <alternativeName>
        <fullName evidence="5">Protein-(glutamine-N5) MTase PrmC</fullName>
    </alternativeName>
    <alternativeName>
        <fullName evidence="5">Protein-glutamine N-methyltransferase PrmC</fullName>
    </alternativeName>
</protein>
<comment type="catalytic activity">
    <reaction evidence="4 5">
        <text>L-glutaminyl-[peptide chain release factor] + S-adenosyl-L-methionine = N(5)-methyl-L-glutaminyl-[peptide chain release factor] + S-adenosyl-L-homocysteine + H(+)</text>
        <dbReference type="Rhea" id="RHEA:42896"/>
        <dbReference type="Rhea" id="RHEA-COMP:10271"/>
        <dbReference type="Rhea" id="RHEA-COMP:10272"/>
        <dbReference type="ChEBI" id="CHEBI:15378"/>
        <dbReference type="ChEBI" id="CHEBI:30011"/>
        <dbReference type="ChEBI" id="CHEBI:57856"/>
        <dbReference type="ChEBI" id="CHEBI:59789"/>
        <dbReference type="ChEBI" id="CHEBI:61891"/>
        <dbReference type="EC" id="2.1.1.297"/>
    </reaction>
</comment>
<evidence type="ECO:0000256" key="1">
    <source>
        <dbReference type="ARBA" id="ARBA00022603"/>
    </source>
</evidence>
<feature type="binding site" evidence="5">
    <location>
        <position position="143"/>
    </location>
    <ligand>
        <name>S-adenosyl-L-methionine</name>
        <dbReference type="ChEBI" id="CHEBI:59789"/>
    </ligand>
</feature>
<dbReference type="PROSITE" id="PS00092">
    <property type="entry name" value="N6_MTASE"/>
    <property type="match status" value="1"/>
</dbReference>
<dbReference type="Gene3D" id="1.10.8.10">
    <property type="entry name" value="DNA helicase RuvA subunit, C-terminal domain"/>
    <property type="match status" value="1"/>
</dbReference>
<evidence type="ECO:0000259" key="7">
    <source>
        <dbReference type="Pfam" id="PF17827"/>
    </source>
</evidence>
<dbReference type="EC" id="2.1.1.297" evidence="5"/>
<dbReference type="CDD" id="cd02440">
    <property type="entry name" value="AdoMet_MTases"/>
    <property type="match status" value="1"/>
</dbReference>
<accession>A0A0B8QIL5</accession>
<dbReference type="InterPro" id="IPR002052">
    <property type="entry name" value="DNA_methylase_N6_adenine_CS"/>
</dbReference>
<comment type="caution">
    <text evidence="5">Lacks conserved residue(s) required for the propagation of feature annotation.</text>
</comment>
<dbReference type="NCBIfam" id="TIGR00536">
    <property type="entry name" value="hemK_fam"/>
    <property type="match status" value="1"/>
</dbReference>
<dbReference type="InterPro" id="IPR040758">
    <property type="entry name" value="PrmC_N"/>
</dbReference>
<dbReference type="Gene3D" id="3.40.50.150">
    <property type="entry name" value="Vaccinia Virus protein VP39"/>
    <property type="match status" value="1"/>
</dbReference>
<dbReference type="InterPro" id="IPR019874">
    <property type="entry name" value="RF_methyltr_PrmC"/>
</dbReference>
<evidence type="ECO:0000259" key="6">
    <source>
        <dbReference type="Pfam" id="PF05175"/>
    </source>
</evidence>
<organism evidence="8 9">
    <name type="scientific">Lactococcus lactis subsp. lactis</name>
    <name type="common">Streptococcus lactis</name>
    <dbReference type="NCBI Taxonomy" id="1360"/>
    <lineage>
        <taxon>Bacteria</taxon>
        <taxon>Bacillati</taxon>
        <taxon>Bacillota</taxon>
        <taxon>Bacilli</taxon>
        <taxon>Lactobacillales</taxon>
        <taxon>Streptococcaceae</taxon>
        <taxon>Lactococcus</taxon>
    </lineage>
</organism>
<evidence type="ECO:0000256" key="2">
    <source>
        <dbReference type="ARBA" id="ARBA00022679"/>
    </source>
</evidence>
<keyword evidence="3 5" id="KW-0949">S-adenosyl-L-methionine</keyword>
<dbReference type="AlphaFoldDB" id="A0A0B8QIL5"/>
<dbReference type="PANTHER" id="PTHR18895:SF74">
    <property type="entry name" value="MTRF1L RELEASE FACTOR GLUTAMINE METHYLTRANSFERASE"/>
    <property type="match status" value="1"/>
</dbReference>
<feature type="binding site" evidence="5">
    <location>
        <begin position="120"/>
        <end position="124"/>
    </location>
    <ligand>
        <name>S-adenosyl-L-methionine</name>
        <dbReference type="ChEBI" id="CHEBI:59789"/>
    </ligand>
</feature>
<dbReference type="GO" id="GO:0032259">
    <property type="term" value="P:methylation"/>
    <property type="evidence" value="ECO:0007669"/>
    <property type="project" value="UniProtKB-KW"/>
</dbReference>
<dbReference type="InterPro" id="IPR050320">
    <property type="entry name" value="N5-glutamine_MTase"/>
</dbReference>
<feature type="domain" description="Release factor glutamine methyltransferase N-terminal" evidence="7">
    <location>
        <begin position="12"/>
        <end position="76"/>
    </location>
</feature>
<comment type="caution">
    <text evidence="8">The sequence shown here is derived from an EMBL/GenBank/DDBJ whole genome shotgun (WGS) entry which is preliminary data.</text>
</comment>
<dbReference type="PANTHER" id="PTHR18895">
    <property type="entry name" value="HEMK METHYLTRANSFERASE"/>
    <property type="match status" value="1"/>
</dbReference>
<comment type="function">
    <text evidence="5">Methylates the class 1 translation termination release factors RF1/PrfA and RF2/PrfB on the glutamine residue of the universally conserved GGQ motif.</text>
</comment>
<evidence type="ECO:0000313" key="8">
    <source>
        <dbReference type="EMBL" id="GAM79590.1"/>
    </source>
</evidence>
<dbReference type="HAMAP" id="MF_02126">
    <property type="entry name" value="RF_methyltr_PrmC"/>
    <property type="match status" value="1"/>
</dbReference>
<dbReference type="SUPFAM" id="SSF53335">
    <property type="entry name" value="S-adenosyl-L-methionine-dependent methyltransferases"/>
    <property type="match status" value="1"/>
</dbReference>
<feature type="binding site" evidence="5">
    <location>
        <position position="184"/>
    </location>
    <ligand>
        <name>S-adenosyl-L-methionine</name>
        <dbReference type="ChEBI" id="CHEBI:59789"/>
    </ligand>
</feature>
<dbReference type="Pfam" id="PF05175">
    <property type="entry name" value="MTS"/>
    <property type="match status" value="1"/>
</dbReference>
<comment type="similarity">
    <text evidence="5">Belongs to the protein N5-glutamine methyltransferase family. PrmC subfamily.</text>
</comment>
<evidence type="ECO:0000313" key="9">
    <source>
        <dbReference type="Proteomes" id="UP000031847"/>
    </source>
</evidence>
<dbReference type="InterPro" id="IPR029063">
    <property type="entry name" value="SAM-dependent_MTases_sf"/>
</dbReference>
<feature type="binding site" evidence="5">
    <location>
        <begin position="184"/>
        <end position="187"/>
    </location>
    <ligand>
        <name>substrate</name>
    </ligand>
</feature>
<keyword evidence="2 5" id="KW-0808">Transferase</keyword>